<comment type="caution">
    <text evidence="1">The sequence shown here is derived from an EMBL/GenBank/DDBJ whole genome shotgun (WGS) entry which is preliminary data.</text>
</comment>
<keyword evidence="2" id="KW-1185">Reference proteome</keyword>
<dbReference type="PANTHER" id="PTHR33408">
    <property type="entry name" value="TRANSPOSASE"/>
    <property type="match status" value="1"/>
</dbReference>
<name>A0A0J5FLW1_9GAMM</name>
<organism evidence="1 2">
    <name type="scientific">Xenorhabdus khoisanae</name>
    <dbReference type="NCBI Taxonomy" id="880157"/>
    <lineage>
        <taxon>Bacteria</taxon>
        <taxon>Pseudomonadati</taxon>
        <taxon>Pseudomonadota</taxon>
        <taxon>Gammaproteobacteria</taxon>
        <taxon>Enterobacterales</taxon>
        <taxon>Morganellaceae</taxon>
        <taxon>Xenorhabdus</taxon>
    </lineage>
</organism>
<accession>A0A0J5FLW1</accession>
<dbReference type="STRING" id="880157.AB204_20575"/>
<dbReference type="Proteomes" id="UP000036277">
    <property type="component" value="Unassembled WGS sequence"/>
</dbReference>
<reference evidence="1 2" key="1">
    <citation type="submission" date="2015-06" db="EMBL/GenBank/DDBJ databases">
        <title>Draft Whole-Genome Sequence of the Entomopathogenic Bacterium Xenorhabdus khoisanae.</title>
        <authorList>
            <person name="Naidoo S."/>
            <person name="Featherston J."/>
            <person name="Gray V.M."/>
        </authorList>
    </citation>
    <scope>NUCLEOTIDE SEQUENCE [LARGE SCALE GENOMIC DNA]</scope>
    <source>
        <strain evidence="1 2">MCB</strain>
    </source>
</reference>
<dbReference type="PATRIC" id="fig|880157.4.peg.4464"/>
<proteinExistence type="predicted"/>
<dbReference type="PANTHER" id="PTHR33408:SF4">
    <property type="entry name" value="TRANSPOSASE DDE DOMAIN-CONTAINING PROTEIN"/>
    <property type="match status" value="1"/>
</dbReference>
<evidence type="ECO:0000313" key="1">
    <source>
        <dbReference type="EMBL" id="KMJ43283.1"/>
    </source>
</evidence>
<evidence type="ECO:0000313" key="2">
    <source>
        <dbReference type="Proteomes" id="UP000036277"/>
    </source>
</evidence>
<gene>
    <name evidence="1" type="ORF">AB204_20575</name>
</gene>
<dbReference type="EMBL" id="LFCV01000242">
    <property type="protein sequence ID" value="KMJ43283.1"/>
    <property type="molecule type" value="Genomic_DNA"/>
</dbReference>
<sequence>MTMPLQKDPRRIRRWIHESIIDDMQKRLDENPEFPVIRKQSVEHPFGTIKMWMGATHFLTKRLKNVSTKISLSVLAYNLKRMITILGTVGLMAAISLS</sequence>
<dbReference type="AlphaFoldDB" id="A0A0J5FLW1"/>
<protein>
    <submittedName>
        <fullName evidence="1">Uncharacterized protein</fullName>
    </submittedName>
</protein>